<dbReference type="InterPro" id="IPR036388">
    <property type="entry name" value="WH-like_DNA-bd_sf"/>
</dbReference>
<dbReference type="GO" id="GO:0032259">
    <property type="term" value="P:methylation"/>
    <property type="evidence" value="ECO:0007669"/>
    <property type="project" value="UniProtKB-KW"/>
</dbReference>
<dbReference type="InterPro" id="IPR001497">
    <property type="entry name" value="MethylDNA_cys_MeTrfase_AS"/>
</dbReference>
<dbReference type="Pfam" id="PF02870">
    <property type="entry name" value="Methyltransf_1N"/>
    <property type="match status" value="1"/>
</dbReference>
<evidence type="ECO:0000256" key="2">
    <source>
        <dbReference type="ARBA" id="ARBA00008711"/>
    </source>
</evidence>
<evidence type="ECO:0000256" key="11">
    <source>
        <dbReference type="ARBA" id="ARBA00049348"/>
    </source>
</evidence>
<evidence type="ECO:0000256" key="10">
    <source>
        <dbReference type="ARBA" id="ARBA00031621"/>
    </source>
</evidence>
<dbReference type="EMBL" id="CAKOGL010000016">
    <property type="protein sequence ID" value="CAH2096062.1"/>
    <property type="molecule type" value="Genomic_DNA"/>
</dbReference>
<dbReference type="Gene3D" id="3.30.160.70">
    <property type="entry name" value="Methylated DNA-protein cysteine methyltransferase domain"/>
    <property type="match status" value="1"/>
</dbReference>
<dbReference type="SUPFAM" id="SSF53155">
    <property type="entry name" value="Methylated DNA-protein cysteine methyltransferase domain"/>
    <property type="match status" value="1"/>
</dbReference>
<keyword evidence="15" id="KW-1185">Reference proteome</keyword>
<evidence type="ECO:0000313" key="15">
    <source>
        <dbReference type="Proteomes" id="UP001153954"/>
    </source>
</evidence>
<evidence type="ECO:0000256" key="6">
    <source>
        <dbReference type="ARBA" id="ARBA00022679"/>
    </source>
</evidence>
<dbReference type="Pfam" id="PF01035">
    <property type="entry name" value="DNA_binding_1"/>
    <property type="match status" value="1"/>
</dbReference>
<dbReference type="Gene3D" id="1.10.10.10">
    <property type="entry name" value="Winged helix-like DNA-binding domain superfamily/Winged helix DNA-binding domain"/>
    <property type="match status" value="1"/>
</dbReference>
<dbReference type="CDD" id="cd06445">
    <property type="entry name" value="ATase"/>
    <property type="match status" value="1"/>
</dbReference>
<gene>
    <name evidence="14" type="ORF">EEDITHA_LOCUS11446</name>
</gene>
<evidence type="ECO:0000256" key="3">
    <source>
        <dbReference type="ARBA" id="ARBA00011918"/>
    </source>
</evidence>
<evidence type="ECO:0000256" key="1">
    <source>
        <dbReference type="ARBA" id="ARBA00001286"/>
    </source>
</evidence>
<evidence type="ECO:0000256" key="8">
    <source>
        <dbReference type="ARBA" id="ARBA00023204"/>
    </source>
</evidence>
<accession>A0AAU9UD91</accession>
<evidence type="ECO:0000256" key="4">
    <source>
        <dbReference type="ARBA" id="ARBA00015377"/>
    </source>
</evidence>
<dbReference type="FunFam" id="1.10.10.10:FF:000214">
    <property type="entry name" value="Methylated-DNA--protein-cysteine methyltransferase"/>
    <property type="match status" value="1"/>
</dbReference>
<comment type="catalytic activity">
    <reaction evidence="1">
        <text>a 4-O-methyl-thymidine in DNA + L-cysteinyl-[protein] = a thymidine in DNA + S-methyl-L-cysteinyl-[protein]</text>
        <dbReference type="Rhea" id="RHEA:53428"/>
        <dbReference type="Rhea" id="RHEA-COMP:10131"/>
        <dbReference type="Rhea" id="RHEA-COMP:10132"/>
        <dbReference type="Rhea" id="RHEA-COMP:13555"/>
        <dbReference type="Rhea" id="RHEA-COMP:13556"/>
        <dbReference type="ChEBI" id="CHEBI:29950"/>
        <dbReference type="ChEBI" id="CHEBI:82612"/>
        <dbReference type="ChEBI" id="CHEBI:137386"/>
        <dbReference type="ChEBI" id="CHEBI:137387"/>
        <dbReference type="EC" id="2.1.1.63"/>
    </reaction>
</comment>
<sequence>MGITEILKKYSKAGNNKVFVYCFETPVGKMIASADDDFLYMVMFEDSKNIEKTFHIRAMQLSCYFLEEKNKLLNQFENEVKDYFEGKLHRFSIPIKTFGSEFQKDVWDKLLEIPFGSTHTYGSLAKMMGRPASHSRAVGAACGANAHLLVVPCHRLVASNSNGGFSCGLDRKEWLLKHEKKFSSLK</sequence>
<comment type="similarity">
    <text evidence="2">Belongs to the MGMT family.</text>
</comment>
<dbReference type="InterPro" id="IPR008332">
    <property type="entry name" value="MethylG_MeTrfase_N"/>
</dbReference>
<dbReference type="SUPFAM" id="SSF46767">
    <property type="entry name" value="Methylated DNA-protein cysteine methyltransferase, C-terminal domain"/>
    <property type="match status" value="1"/>
</dbReference>
<dbReference type="InterPro" id="IPR036217">
    <property type="entry name" value="MethylDNA_cys_MeTrfase_DNAb"/>
</dbReference>
<evidence type="ECO:0000256" key="5">
    <source>
        <dbReference type="ARBA" id="ARBA00022603"/>
    </source>
</evidence>
<dbReference type="NCBIfam" id="TIGR00589">
    <property type="entry name" value="ogt"/>
    <property type="match status" value="1"/>
</dbReference>
<reference evidence="14" key="1">
    <citation type="submission" date="2022-03" db="EMBL/GenBank/DDBJ databases">
        <authorList>
            <person name="Tunstrom K."/>
        </authorList>
    </citation>
    <scope>NUCLEOTIDE SEQUENCE</scope>
</reference>
<proteinExistence type="inferred from homology"/>
<evidence type="ECO:0000256" key="9">
    <source>
        <dbReference type="ARBA" id="ARBA00030795"/>
    </source>
</evidence>
<feature type="domain" description="Methylated-DNA-[protein]-cysteine S-methyltransferase DNA binding" evidence="12">
    <location>
        <begin position="101"/>
        <end position="180"/>
    </location>
</feature>
<comment type="caution">
    <text evidence="14">The sequence shown here is derived from an EMBL/GenBank/DDBJ whole genome shotgun (WGS) entry which is preliminary data.</text>
</comment>
<protein>
    <recommendedName>
        <fullName evidence="4">Methylated-DNA--protein-cysteine methyltransferase</fullName>
        <ecNumber evidence="3">2.1.1.63</ecNumber>
    </recommendedName>
    <alternativeName>
        <fullName evidence="9">6-O-methylguanine-DNA methyltransferase</fullName>
    </alternativeName>
    <alternativeName>
        <fullName evidence="10">O-6-methylguanine-DNA-alkyltransferase</fullName>
    </alternativeName>
</protein>
<keyword evidence="8" id="KW-0234">DNA repair</keyword>
<evidence type="ECO:0000259" key="13">
    <source>
        <dbReference type="Pfam" id="PF02870"/>
    </source>
</evidence>
<dbReference type="EC" id="2.1.1.63" evidence="3"/>
<comment type="catalytic activity">
    <reaction evidence="11">
        <text>a 6-O-methyl-2'-deoxyguanosine in DNA + L-cysteinyl-[protein] = S-methyl-L-cysteinyl-[protein] + a 2'-deoxyguanosine in DNA</text>
        <dbReference type="Rhea" id="RHEA:24000"/>
        <dbReference type="Rhea" id="RHEA-COMP:10131"/>
        <dbReference type="Rhea" id="RHEA-COMP:10132"/>
        <dbReference type="Rhea" id="RHEA-COMP:11367"/>
        <dbReference type="Rhea" id="RHEA-COMP:11368"/>
        <dbReference type="ChEBI" id="CHEBI:29950"/>
        <dbReference type="ChEBI" id="CHEBI:82612"/>
        <dbReference type="ChEBI" id="CHEBI:85445"/>
        <dbReference type="ChEBI" id="CHEBI:85448"/>
        <dbReference type="EC" id="2.1.1.63"/>
    </reaction>
</comment>
<dbReference type="AlphaFoldDB" id="A0AAU9UD91"/>
<evidence type="ECO:0000313" key="14">
    <source>
        <dbReference type="EMBL" id="CAH2096062.1"/>
    </source>
</evidence>
<name>A0AAU9UD91_EUPED</name>
<dbReference type="Proteomes" id="UP001153954">
    <property type="component" value="Unassembled WGS sequence"/>
</dbReference>
<dbReference type="GO" id="GO:0006281">
    <property type="term" value="P:DNA repair"/>
    <property type="evidence" value="ECO:0007669"/>
    <property type="project" value="UniProtKB-KW"/>
</dbReference>
<dbReference type="GO" id="GO:0003908">
    <property type="term" value="F:methylated-DNA-[protein]-cysteine S-methyltransferase activity"/>
    <property type="evidence" value="ECO:0007669"/>
    <property type="project" value="UniProtKB-EC"/>
</dbReference>
<evidence type="ECO:0000259" key="12">
    <source>
        <dbReference type="Pfam" id="PF01035"/>
    </source>
</evidence>
<dbReference type="PANTHER" id="PTHR10815:SF13">
    <property type="entry name" value="METHYLATED-DNA--PROTEIN-CYSTEINE METHYLTRANSFERASE"/>
    <property type="match status" value="1"/>
</dbReference>
<evidence type="ECO:0000256" key="7">
    <source>
        <dbReference type="ARBA" id="ARBA00022763"/>
    </source>
</evidence>
<dbReference type="PROSITE" id="PS00374">
    <property type="entry name" value="MGMT"/>
    <property type="match status" value="1"/>
</dbReference>
<organism evidence="14 15">
    <name type="scientific">Euphydryas editha</name>
    <name type="common">Edith's checkerspot</name>
    <dbReference type="NCBI Taxonomy" id="104508"/>
    <lineage>
        <taxon>Eukaryota</taxon>
        <taxon>Metazoa</taxon>
        <taxon>Ecdysozoa</taxon>
        <taxon>Arthropoda</taxon>
        <taxon>Hexapoda</taxon>
        <taxon>Insecta</taxon>
        <taxon>Pterygota</taxon>
        <taxon>Neoptera</taxon>
        <taxon>Endopterygota</taxon>
        <taxon>Lepidoptera</taxon>
        <taxon>Glossata</taxon>
        <taxon>Ditrysia</taxon>
        <taxon>Papilionoidea</taxon>
        <taxon>Nymphalidae</taxon>
        <taxon>Nymphalinae</taxon>
        <taxon>Euphydryas</taxon>
    </lineage>
</organism>
<feature type="domain" description="Methylguanine DNA methyltransferase ribonuclease-like" evidence="13">
    <location>
        <begin position="23"/>
        <end position="96"/>
    </location>
</feature>
<dbReference type="InterPro" id="IPR014048">
    <property type="entry name" value="MethylDNA_cys_MeTrfase_DNA-bd"/>
</dbReference>
<keyword evidence="7" id="KW-0227">DNA damage</keyword>
<dbReference type="PANTHER" id="PTHR10815">
    <property type="entry name" value="METHYLATED-DNA--PROTEIN-CYSTEINE METHYLTRANSFERASE"/>
    <property type="match status" value="1"/>
</dbReference>
<keyword evidence="5" id="KW-0489">Methyltransferase</keyword>
<keyword evidence="6" id="KW-0808">Transferase</keyword>
<dbReference type="InterPro" id="IPR036631">
    <property type="entry name" value="MGMT_N_sf"/>
</dbReference>